<organism evidence="2 3">
    <name type="scientific">Globodera rostochiensis</name>
    <name type="common">Golden nematode worm</name>
    <name type="synonym">Heterodera rostochiensis</name>
    <dbReference type="NCBI Taxonomy" id="31243"/>
    <lineage>
        <taxon>Eukaryota</taxon>
        <taxon>Metazoa</taxon>
        <taxon>Ecdysozoa</taxon>
        <taxon>Nematoda</taxon>
        <taxon>Chromadorea</taxon>
        <taxon>Rhabditida</taxon>
        <taxon>Tylenchina</taxon>
        <taxon>Tylenchomorpha</taxon>
        <taxon>Tylenchoidea</taxon>
        <taxon>Heteroderidae</taxon>
        <taxon>Heteroderinae</taxon>
        <taxon>Globodera</taxon>
    </lineage>
</organism>
<proteinExistence type="predicted"/>
<dbReference type="InterPro" id="IPR028268">
    <property type="entry name" value="Pianissimo_fam"/>
</dbReference>
<feature type="chain" id="PRO_5037218721" evidence="1">
    <location>
        <begin position="31"/>
        <end position="601"/>
    </location>
</feature>
<dbReference type="Proteomes" id="UP000887572">
    <property type="component" value="Unplaced"/>
</dbReference>
<dbReference type="PANTHER" id="PTHR13298:SF11">
    <property type="entry name" value="RAPAMYCIN-INSENSITIVE COMPANION OF MTOR"/>
    <property type="match status" value="1"/>
</dbReference>
<feature type="signal peptide" evidence="1">
    <location>
        <begin position="1"/>
        <end position="30"/>
    </location>
</feature>
<keyword evidence="2" id="KW-1185">Reference proteome</keyword>
<dbReference type="GO" id="GO:0031932">
    <property type="term" value="C:TORC2 complex"/>
    <property type="evidence" value="ECO:0007669"/>
    <property type="project" value="InterPro"/>
</dbReference>
<keyword evidence="1" id="KW-0732">Signal</keyword>
<dbReference type="GO" id="GO:0051897">
    <property type="term" value="P:positive regulation of phosphatidylinositol 3-kinase/protein kinase B signal transduction"/>
    <property type="evidence" value="ECO:0007669"/>
    <property type="project" value="TreeGrafter"/>
</dbReference>
<dbReference type="GO" id="GO:0043539">
    <property type="term" value="F:protein serine/threonine kinase activator activity"/>
    <property type="evidence" value="ECO:0007669"/>
    <property type="project" value="TreeGrafter"/>
</dbReference>
<dbReference type="AlphaFoldDB" id="A0A914HM90"/>
<dbReference type="WBParaSite" id="Gr19_v10_g2648.t2">
    <property type="protein sequence ID" value="Gr19_v10_g2648.t2"/>
    <property type="gene ID" value="Gr19_v10_g2648"/>
</dbReference>
<name>A0A914HM90_GLORO</name>
<dbReference type="GO" id="GO:0038203">
    <property type="term" value="P:TORC2 signaling"/>
    <property type="evidence" value="ECO:0007669"/>
    <property type="project" value="TreeGrafter"/>
</dbReference>
<evidence type="ECO:0000313" key="2">
    <source>
        <dbReference type="Proteomes" id="UP000887572"/>
    </source>
</evidence>
<sequence>MKNPSKTWPSANLCLLALDTQLGIPTAVKSFPENCSTRRQILAQLVAEMSVGGTQNGDRSAKKLKIDSAWKFGNAFGVSLCENGQLAKKALRAWKDHFNLCYVDIVEERMRKTLFINNGETFQQKRSMDGHFARASFNDENGKCQPCIFTPEHLYGQLIRTKTGQALLQAECAVDDVVKTLQNFLLSTNVDQKRVKASLLALAHLLANVDPYRTQFFVAKTSSEAFCGSIASLVQLLCQCVEQQQSLCVRGFALWAMNIAANGNGRVAGLLTASGWECGQFVGKCIETLTSSALNCSKMSKWDGRDDNASTASDQSPIFSGRKPFYARKCQKLDDNDDLEHRPRICTEFPRRIVQKSRNINRILRSASLTSHLTSFGESFASVKKEFGLVPIISNLISTQRLSNIAEKGNSTENEHNHRFISEKENSALIAYRKFLVTAGEINEYDVSKRNIGLYTPTEDGQQKGIFLPTLFNIFGRISLERTNDNKMFEQRQNITRHNKWRCIFCANKQYQIWPGNCKEIAYAGQSFEVISLIDRLANNEIGTANSNNQIAKLLRLFRDGPTAVFQDQCLISDVLQLISNSKTTSLDVRCTIYELFAFAF</sequence>
<evidence type="ECO:0000256" key="1">
    <source>
        <dbReference type="SAM" id="SignalP"/>
    </source>
</evidence>
<evidence type="ECO:0000313" key="3">
    <source>
        <dbReference type="WBParaSite" id="Gr19_v10_g2648.t2"/>
    </source>
</evidence>
<protein>
    <submittedName>
        <fullName evidence="3">Uncharacterized protein</fullName>
    </submittedName>
</protein>
<dbReference type="PANTHER" id="PTHR13298">
    <property type="entry name" value="CYTOSOLIC REGULATOR PIANISSIMO"/>
    <property type="match status" value="1"/>
</dbReference>
<accession>A0A914HM90</accession>
<reference evidence="3" key="1">
    <citation type="submission" date="2022-11" db="UniProtKB">
        <authorList>
            <consortium name="WormBaseParasite"/>
        </authorList>
    </citation>
    <scope>IDENTIFICATION</scope>
</reference>